<evidence type="ECO:0000256" key="2">
    <source>
        <dbReference type="ARBA" id="ARBA00023125"/>
    </source>
</evidence>
<dbReference type="CDD" id="cd06529">
    <property type="entry name" value="S24_LexA-like"/>
    <property type="match status" value="1"/>
</dbReference>
<dbReference type="InterPro" id="IPR015927">
    <property type="entry name" value="Peptidase_S24_S26A/B/C"/>
</dbReference>
<dbReference type="PANTHER" id="PTHR40661">
    <property type="match status" value="1"/>
</dbReference>
<name>A0A246GGZ3_9FLAO</name>
<organism evidence="5 6">
    <name type="scientific">Flavobacterium davisii</name>
    <dbReference type="NCBI Taxonomy" id="2906077"/>
    <lineage>
        <taxon>Bacteria</taxon>
        <taxon>Pseudomonadati</taxon>
        <taxon>Bacteroidota</taxon>
        <taxon>Flavobacteriia</taxon>
        <taxon>Flavobacteriales</taxon>
        <taxon>Flavobacteriaceae</taxon>
        <taxon>Flavobacterium</taxon>
    </lineage>
</organism>
<dbReference type="SUPFAM" id="SSF51306">
    <property type="entry name" value="LexA/Signal peptidase"/>
    <property type="match status" value="1"/>
</dbReference>
<proteinExistence type="predicted"/>
<evidence type="ECO:0000259" key="4">
    <source>
        <dbReference type="Pfam" id="PF00717"/>
    </source>
</evidence>
<dbReference type="InterPro" id="IPR039418">
    <property type="entry name" value="LexA-like"/>
</dbReference>
<evidence type="ECO:0000313" key="5">
    <source>
        <dbReference type="EMBL" id="OWP82786.1"/>
    </source>
</evidence>
<dbReference type="EMBL" id="MTCZ01000254">
    <property type="protein sequence ID" value="OWP82786.1"/>
    <property type="molecule type" value="Genomic_DNA"/>
</dbReference>
<keyword evidence="3" id="KW-0804">Transcription</keyword>
<evidence type="ECO:0000313" key="6">
    <source>
        <dbReference type="Proteomes" id="UP000197768"/>
    </source>
</evidence>
<dbReference type="Proteomes" id="UP000197768">
    <property type="component" value="Unassembled WGS sequence"/>
</dbReference>
<evidence type="ECO:0000256" key="3">
    <source>
        <dbReference type="ARBA" id="ARBA00023163"/>
    </source>
</evidence>
<dbReference type="Gene3D" id="2.10.109.10">
    <property type="entry name" value="Umud Fragment, subunit A"/>
    <property type="match status" value="1"/>
</dbReference>
<keyword evidence="2" id="KW-0238">DNA-binding</keyword>
<dbReference type="PANTHER" id="PTHR40661:SF1">
    <property type="entry name" value="HTH CRO_C1-TYPE DOMAIN-CONTAINING PROTEIN"/>
    <property type="match status" value="1"/>
</dbReference>
<dbReference type="GO" id="GO:0003677">
    <property type="term" value="F:DNA binding"/>
    <property type="evidence" value="ECO:0007669"/>
    <property type="project" value="UniProtKB-KW"/>
</dbReference>
<accession>A0A246GGZ3</accession>
<protein>
    <recommendedName>
        <fullName evidence="4">Peptidase S24/S26A/S26B/S26C domain-containing protein</fullName>
    </recommendedName>
</protein>
<gene>
    <name evidence="5" type="ORF">BWK59_13995</name>
</gene>
<dbReference type="AlphaFoldDB" id="A0A246GGZ3"/>
<keyword evidence="1" id="KW-0805">Transcription regulation</keyword>
<evidence type="ECO:0000256" key="1">
    <source>
        <dbReference type="ARBA" id="ARBA00023015"/>
    </source>
</evidence>
<feature type="domain" description="Peptidase S24/S26A/S26B/S26C" evidence="4">
    <location>
        <begin position="156"/>
        <end position="244"/>
    </location>
</feature>
<sequence length="291" mass="33216">MYTFAFQIQCKYIDFFQYKEINIDFFQYKIMTIIERLLKYMDYKGLTPNKVTVEANLSVGLIGKSVKKNSGLNSDTIEKILCSYTDLNPEWFVIGTGEMLKTNYKENIPKSNGEKYGEEINKKPNVQKTSTNEEYKRNLIPLYGGVAIGGFNGVANMDSITESEELIDTGGWFTDATAAMHVYGDSMYPEYKSGSIVAMKLINNKQLIVYGQDYVVETDEYRVIKRIQKGEDKSSWTLASVNQEIWESGPLRGRLIHEPFDVELNCVNRVFRVLGVVTRNESSGYIYNNAV</sequence>
<comment type="caution">
    <text evidence="5">The sequence shown here is derived from an EMBL/GenBank/DDBJ whole genome shotgun (WGS) entry which is preliminary data.</text>
</comment>
<dbReference type="InterPro" id="IPR036286">
    <property type="entry name" value="LexA/Signal_pep-like_sf"/>
</dbReference>
<reference evidence="5 6" key="1">
    <citation type="journal article" date="2017" name="Infect. Genet. Evol.">
        <title>Comparative genome analysis of fish pathogen Flavobacterium columnare reveals extensive sequence diversity within the species.</title>
        <authorList>
            <person name="Kayansamruaj P."/>
            <person name="Dong H.T."/>
            <person name="Hirono I."/>
            <person name="Kondo H."/>
            <person name="Senapin S."/>
            <person name="Rodkhum C."/>
        </authorList>
    </citation>
    <scope>NUCLEOTIDE SEQUENCE [LARGE SCALE GENOMIC DNA]</scope>
    <source>
        <strain evidence="5 6">1215</strain>
    </source>
</reference>
<dbReference type="Pfam" id="PF00717">
    <property type="entry name" value="Peptidase_S24"/>
    <property type="match status" value="1"/>
</dbReference>